<evidence type="ECO:0000313" key="2">
    <source>
        <dbReference type="Proteomes" id="UP001151699"/>
    </source>
</evidence>
<dbReference type="AlphaFoldDB" id="A0A9Q0S0P4"/>
<reference evidence="1" key="1">
    <citation type="submission" date="2022-07" db="EMBL/GenBank/DDBJ databases">
        <authorList>
            <person name="Trinca V."/>
            <person name="Uliana J.V.C."/>
            <person name="Torres T.T."/>
            <person name="Ward R.J."/>
            <person name="Monesi N."/>
        </authorList>
    </citation>
    <scope>NUCLEOTIDE SEQUENCE</scope>
    <source>
        <strain evidence="1">HSMRA1968</strain>
        <tissue evidence="1">Whole embryos</tissue>
    </source>
</reference>
<name>A0A9Q0S0P4_9DIPT</name>
<sequence>MNRVLDERFEARCFVFETDRLRLPLPWLDDLDLRYSRPIERDLCWELDFELERENDFDRDRLRLEVDDELLDADVSETTCKIVSEELKNKHLAIRFDKSLLKSTRNLINQIQYQRLEQKTSFN</sequence>
<keyword evidence="2" id="KW-1185">Reference proteome</keyword>
<evidence type="ECO:0000313" key="1">
    <source>
        <dbReference type="EMBL" id="KAJ6641202.1"/>
    </source>
</evidence>
<accession>A0A9Q0S0P4</accession>
<comment type="caution">
    <text evidence="1">The sequence shown here is derived from an EMBL/GenBank/DDBJ whole genome shotgun (WGS) entry which is preliminary data.</text>
</comment>
<gene>
    <name evidence="1" type="ORF">Bhyg_06137</name>
</gene>
<dbReference type="EMBL" id="WJQU01000002">
    <property type="protein sequence ID" value="KAJ6641202.1"/>
    <property type="molecule type" value="Genomic_DNA"/>
</dbReference>
<protein>
    <submittedName>
        <fullName evidence="1">Uncharacterized protein</fullName>
    </submittedName>
</protein>
<organism evidence="1 2">
    <name type="scientific">Pseudolycoriella hygida</name>
    <dbReference type="NCBI Taxonomy" id="35572"/>
    <lineage>
        <taxon>Eukaryota</taxon>
        <taxon>Metazoa</taxon>
        <taxon>Ecdysozoa</taxon>
        <taxon>Arthropoda</taxon>
        <taxon>Hexapoda</taxon>
        <taxon>Insecta</taxon>
        <taxon>Pterygota</taxon>
        <taxon>Neoptera</taxon>
        <taxon>Endopterygota</taxon>
        <taxon>Diptera</taxon>
        <taxon>Nematocera</taxon>
        <taxon>Sciaroidea</taxon>
        <taxon>Sciaridae</taxon>
        <taxon>Pseudolycoriella</taxon>
    </lineage>
</organism>
<dbReference type="Proteomes" id="UP001151699">
    <property type="component" value="Chromosome B"/>
</dbReference>
<proteinExistence type="predicted"/>